<dbReference type="Proteomes" id="UP001061991">
    <property type="component" value="Plasmid p_unnamed2"/>
</dbReference>
<keyword evidence="2" id="KW-1185">Reference proteome</keyword>
<protein>
    <submittedName>
        <fullName evidence="1">Uncharacterized protein</fullName>
    </submittedName>
</protein>
<evidence type="ECO:0000313" key="2">
    <source>
        <dbReference type="Proteomes" id="UP001061991"/>
    </source>
</evidence>
<geneLocation type="plasmid" evidence="1 2">
    <name>p_unnamed2</name>
</geneLocation>
<dbReference type="EMBL" id="CP104971">
    <property type="protein sequence ID" value="UXN58279.1"/>
    <property type="molecule type" value="Genomic_DNA"/>
</dbReference>
<reference evidence="1" key="1">
    <citation type="submission" date="2022-09" db="EMBL/GenBank/DDBJ databases">
        <title>Interaction between co-microsymbionts with complementary sets of symbiotic genes in legume-rhizobium systems.</title>
        <authorList>
            <person name="Safronova V."/>
            <person name="Sazanova A."/>
            <person name="Afonin A."/>
            <person name="Chirak E."/>
        </authorList>
    </citation>
    <scope>NUCLEOTIDE SEQUENCE</scope>
    <source>
        <strain evidence="1">A18/3m</strain>
    </source>
</reference>
<gene>
    <name evidence="1" type="ORF">N8E88_05585</name>
</gene>
<accession>A0ACD4CXI9</accession>
<evidence type="ECO:0000313" key="1">
    <source>
        <dbReference type="EMBL" id="UXN58279.1"/>
    </source>
</evidence>
<keyword evidence="1" id="KW-0614">Plasmid</keyword>
<proteinExistence type="predicted"/>
<name>A0ACD4CXI9_9HYPH</name>
<organism evidence="1 2">
    <name type="scientific">Phyllobacterium zundukense</name>
    <dbReference type="NCBI Taxonomy" id="1867719"/>
    <lineage>
        <taxon>Bacteria</taxon>
        <taxon>Pseudomonadati</taxon>
        <taxon>Pseudomonadota</taxon>
        <taxon>Alphaproteobacteria</taxon>
        <taxon>Hyphomicrobiales</taxon>
        <taxon>Phyllobacteriaceae</taxon>
        <taxon>Phyllobacterium</taxon>
    </lineage>
</organism>
<sequence>MLYLVNPCYSTEDWRIMQRALGQASEVLHRCPKSHENANRLARTVMKLFDQGLRDEMLIAAKAAEQEMAATNIASYRDSMVS</sequence>